<evidence type="ECO:0000256" key="1">
    <source>
        <dbReference type="ARBA" id="ARBA00000900"/>
    </source>
</evidence>
<dbReference type="FunFam" id="3.30.40.10:FF:000395">
    <property type="entry name" value="Putative Peroxisome biosynthesis protein (Peroxin-10)"/>
    <property type="match status" value="1"/>
</dbReference>
<dbReference type="Pfam" id="PF04757">
    <property type="entry name" value="Pex2_Pex12"/>
    <property type="match status" value="1"/>
</dbReference>
<feature type="compositionally biased region" description="Low complexity" evidence="20">
    <location>
        <begin position="99"/>
        <end position="110"/>
    </location>
</feature>
<dbReference type="PROSITE" id="PS00518">
    <property type="entry name" value="ZF_RING_1"/>
    <property type="match status" value="1"/>
</dbReference>
<dbReference type="InterPro" id="IPR006845">
    <property type="entry name" value="Pex_N"/>
</dbReference>
<dbReference type="EMBL" id="MU857607">
    <property type="protein sequence ID" value="KAK4251219.1"/>
    <property type="molecule type" value="Genomic_DNA"/>
</dbReference>
<evidence type="ECO:0000256" key="18">
    <source>
        <dbReference type="ARBA" id="ARBA00041230"/>
    </source>
</evidence>
<dbReference type="GO" id="GO:0016562">
    <property type="term" value="P:protein import into peroxisome matrix, receptor recycling"/>
    <property type="evidence" value="ECO:0007669"/>
    <property type="project" value="UniProtKB-ARBA"/>
</dbReference>
<evidence type="ECO:0000259" key="21">
    <source>
        <dbReference type="PROSITE" id="PS50089"/>
    </source>
</evidence>
<feature type="compositionally biased region" description="Low complexity" evidence="20">
    <location>
        <begin position="173"/>
        <end position="184"/>
    </location>
</feature>
<evidence type="ECO:0000256" key="6">
    <source>
        <dbReference type="ARBA" id="ARBA00022448"/>
    </source>
</evidence>
<dbReference type="GO" id="GO:0005778">
    <property type="term" value="C:peroxisomal membrane"/>
    <property type="evidence" value="ECO:0007669"/>
    <property type="project" value="UniProtKB-SubCell"/>
</dbReference>
<keyword evidence="12" id="KW-0833">Ubl conjugation pathway</keyword>
<dbReference type="InterPro" id="IPR001841">
    <property type="entry name" value="Znf_RING"/>
</dbReference>
<keyword evidence="23" id="KW-1185">Reference proteome</keyword>
<evidence type="ECO:0000256" key="16">
    <source>
        <dbReference type="ARBA" id="ARBA00023136"/>
    </source>
</evidence>
<dbReference type="AlphaFoldDB" id="A0AAN7CZG9"/>
<dbReference type="GO" id="GO:0008270">
    <property type="term" value="F:zinc ion binding"/>
    <property type="evidence" value="ECO:0007669"/>
    <property type="project" value="UniProtKB-KW"/>
</dbReference>
<dbReference type="GO" id="GO:0016567">
    <property type="term" value="P:protein ubiquitination"/>
    <property type="evidence" value="ECO:0007669"/>
    <property type="project" value="UniProtKB-ARBA"/>
</dbReference>
<protein>
    <recommendedName>
        <fullName evidence="5">RING-type E3 ubiquitin transferase</fullName>
        <ecNumber evidence="5">2.3.2.27</ecNumber>
    </recommendedName>
    <alternativeName>
        <fullName evidence="18">Peroxin-10</fullName>
    </alternativeName>
</protein>
<comment type="catalytic activity">
    <reaction evidence="1">
        <text>S-ubiquitinyl-[E2 ubiquitin-conjugating enzyme]-L-cysteine + [acceptor protein]-L-lysine = [E2 ubiquitin-conjugating enzyme]-L-cysteine + N(6)-ubiquitinyl-[acceptor protein]-L-lysine.</text>
        <dbReference type="EC" id="2.3.2.27"/>
    </reaction>
</comment>
<evidence type="ECO:0000256" key="10">
    <source>
        <dbReference type="ARBA" id="ARBA00022723"/>
    </source>
</evidence>
<feature type="region of interest" description="Disordered" evidence="20">
    <location>
        <begin position="302"/>
        <end position="329"/>
    </location>
</feature>
<name>A0AAN7CZG9_9PEZI</name>
<evidence type="ECO:0000256" key="5">
    <source>
        <dbReference type="ARBA" id="ARBA00012483"/>
    </source>
</evidence>
<sequence length="451" mass="49457">MVTQPPLARPPPPLTSSPYPFAAAPDIIRAHQKDAYFQGVLANQLSDLHRRLRGARSAHAWTAETRTFAAALYLCLTTLLGNRTLGEEYCDLVQVEEPVSKQQQQKSSSPLDPYPASNKHGDDDGPGGPLLPSLQRRAGYILTAVVLPHLASRALPGVRAALRKRLQARLATLSSRRRQQSIQQHKNNSQTTTKPKHSSTEFRVLRYLLNHLTPLTSGAHFRAATLAVFYFTGAYYELSKWAWALRYVFITRAGGRAGDDGHSIGGNHNNAGGRVGYEVLGVLLVVQMSVRAWLHVREQLSAAHDGKGEEEEEEEAVDGNRERAGFGSGANVDVSFDEYALTSNNELLGGGGNSSSQRSPGEIGAMAHTPVLKAGRARYDLGTNENVMGWIKGAQQRKCTLCLEELKDPAATQCGHVFCWACIGDWVREKPECPLCRREAMVQHILPLRVA</sequence>
<dbReference type="SUPFAM" id="SSF57850">
    <property type="entry name" value="RING/U-box"/>
    <property type="match status" value="1"/>
</dbReference>
<evidence type="ECO:0000256" key="9">
    <source>
        <dbReference type="ARBA" id="ARBA00022692"/>
    </source>
</evidence>
<evidence type="ECO:0000313" key="22">
    <source>
        <dbReference type="EMBL" id="KAK4251219.1"/>
    </source>
</evidence>
<organism evidence="22 23">
    <name type="scientific">Corynascus novoguineensis</name>
    <dbReference type="NCBI Taxonomy" id="1126955"/>
    <lineage>
        <taxon>Eukaryota</taxon>
        <taxon>Fungi</taxon>
        <taxon>Dikarya</taxon>
        <taxon>Ascomycota</taxon>
        <taxon>Pezizomycotina</taxon>
        <taxon>Sordariomycetes</taxon>
        <taxon>Sordariomycetidae</taxon>
        <taxon>Sordariales</taxon>
        <taxon>Chaetomiaceae</taxon>
        <taxon>Corynascus</taxon>
    </lineage>
</organism>
<comment type="similarity">
    <text evidence="4">Belongs to the pex2/pex10/pex12 family.</text>
</comment>
<keyword evidence="15" id="KW-1133">Transmembrane helix</keyword>
<evidence type="ECO:0000313" key="23">
    <source>
        <dbReference type="Proteomes" id="UP001303647"/>
    </source>
</evidence>
<dbReference type="EC" id="2.3.2.27" evidence="5"/>
<feature type="region of interest" description="Disordered" evidence="20">
    <location>
        <begin position="99"/>
        <end position="130"/>
    </location>
</feature>
<evidence type="ECO:0000256" key="11">
    <source>
        <dbReference type="ARBA" id="ARBA00022771"/>
    </source>
</evidence>
<feature type="region of interest" description="Disordered" evidence="20">
    <location>
        <begin position="173"/>
        <end position="198"/>
    </location>
</feature>
<dbReference type="InterPro" id="IPR025654">
    <property type="entry name" value="PEX2/10"/>
</dbReference>
<keyword evidence="6" id="KW-0813">Transport</keyword>
<evidence type="ECO:0000256" key="19">
    <source>
        <dbReference type="PROSITE-ProRule" id="PRU00175"/>
    </source>
</evidence>
<dbReference type="PANTHER" id="PTHR23350">
    <property type="entry name" value="PEROXISOME ASSEMBLY PROTEIN 10"/>
    <property type="match status" value="1"/>
</dbReference>
<dbReference type="PROSITE" id="PS50089">
    <property type="entry name" value="ZF_RING_2"/>
    <property type="match status" value="1"/>
</dbReference>
<evidence type="ECO:0000256" key="20">
    <source>
        <dbReference type="SAM" id="MobiDB-lite"/>
    </source>
</evidence>
<dbReference type="InterPro" id="IPR017907">
    <property type="entry name" value="Znf_RING_CS"/>
</dbReference>
<dbReference type="Pfam" id="PF13923">
    <property type="entry name" value="zf-C3HC4_2"/>
    <property type="match status" value="1"/>
</dbReference>
<comment type="pathway">
    <text evidence="3">Protein modification; protein ubiquitination.</text>
</comment>
<keyword evidence="16" id="KW-0472">Membrane</keyword>
<accession>A0AAN7CZG9</accession>
<keyword evidence="11 19" id="KW-0863">Zinc-finger</keyword>
<evidence type="ECO:0000256" key="17">
    <source>
        <dbReference type="ARBA" id="ARBA00023140"/>
    </source>
</evidence>
<keyword evidence="7" id="KW-0962">Peroxisome biogenesis</keyword>
<comment type="subcellular location">
    <subcellularLocation>
        <location evidence="2">Peroxisome membrane</location>
        <topology evidence="2">Multi-pass membrane protein</topology>
    </subcellularLocation>
</comment>
<keyword evidence="17" id="KW-0576">Peroxisome</keyword>
<evidence type="ECO:0000256" key="3">
    <source>
        <dbReference type="ARBA" id="ARBA00004906"/>
    </source>
</evidence>
<proteinExistence type="inferred from homology"/>
<keyword evidence="8" id="KW-0808">Transferase</keyword>
<keyword evidence="13" id="KW-0862">Zinc</keyword>
<evidence type="ECO:0000256" key="15">
    <source>
        <dbReference type="ARBA" id="ARBA00022989"/>
    </source>
</evidence>
<comment type="caution">
    <text evidence="22">The sequence shown here is derived from an EMBL/GenBank/DDBJ whole genome shotgun (WGS) entry which is preliminary data.</text>
</comment>
<dbReference type="PANTHER" id="PTHR23350:SF0">
    <property type="entry name" value="PEROXISOME BIOGENESIS FACTOR 10"/>
    <property type="match status" value="1"/>
</dbReference>
<keyword evidence="10" id="KW-0479">Metal-binding</keyword>
<reference evidence="22" key="1">
    <citation type="journal article" date="2023" name="Mol. Phylogenet. Evol.">
        <title>Genome-scale phylogeny and comparative genomics of the fungal order Sordariales.</title>
        <authorList>
            <person name="Hensen N."/>
            <person name="Bonometti L."/>
            <person name="Westerberg I."/>
            <person name="Brannstrom I.O."/>
            <person name="Guillou S."/>
            <person name="Cros-Aarteil S."/>
            <person name="Calhoun S."/>
            <person name="Haridas S."/>
            <person name="Kuo A."/>
            <person name="Mondo S."/>
            <person name="Pangilinan J."/>
            <person name="Riley R."/>
            <person name="LaButti K."/>
            <person name="Andreopoulos B."/>
            <person name="Lipzen A."/>
            <person name="Chen C."/>
            <person name="Yan M."/>
            <person name="Daum C."/>
            <person name="Ng V."/>
            <person name="Clum A."/>
            <person name="Steindorff A."/>
            <person name="Ohm R.A."/>
            <person name="Martin F."/>
            <person name="Silar P."/>
            <person name="Natvig D.O."/>
            <person name="Lalanne C."/>
            <person name="Gautier V."/>
            <person name="Ament-Velasquez S.L."/>
            <person name="Kruys A."/>
            <person name="Hutchinson M.I."/>
            <person name="Powell A.J."/>
            <person name="Barry K."/>
            <person name="Miller A.N."/>
            <person name="Grigoriev I.V."/>
            <person name="Debuchy R."/>
            <person name="Gladieux P."/>
            <person name="Hiltunen Thoren M."/>
            <person name="Johannesson H."/>
        </authorList>
    </citation>
    <scope>NUCLEOTIDE SEQUENCE</scope>
    <source>
        <strain evidence="22">CBS 359.72</strain>
    </source>
</reference>
<gene>
    <name evidence="22" type="ORF">C7999DRAFT_28249</name>
</gene>
<keyword evidence="9" id="KW-0812">Transmembrane</keyword>
<dbReference type="SMART" id="SM00184">
    <property type="entry name" value="RING"/>
    <property type="match status" value="1"/>
</dbReference>
<evidence type="ECO:0000256" key="4">
    <source>
        <dbReference type="ARBA" id="ARBA00008704"/>
    </source>
</evidence>
<evidence type="ECO:0000256" key="7">
    <source>
        <dbReference type="ARBA" id="ARBA00022593"/>
    </source>
</evidence>
<dbReference type="Gene3D" id="3.30.40.10">
    <property type="entry name" value="Zinc/RING finger domain, C3HC4 (zinc finger)"/>
    <property type="match status" value="1"/>
</dbReference>
<keyword evidence="14" id="KW-0653">Protein transport</keyword>
<evidence type="ECO:0000256" key="8">
    <source>
        <dbReference type="ARBA" id="ARBA00022679"/>
    </source>
</evidence>
<evidence type="ECO:0000256" key="2">
    <source>
        <dbReference type="ARBA" id="ARBA00004585"/>
    </source>
</evidence>
<dbReference type="InterPro" id="IPR013083">
    <property type="entry name" value="Znf_RING/FYVE/PHD"/>
</dbReference>
<evidence type="ECO:0000256" key="12">
    <source>
        <dbReference type="ARBA" id="ARBA00022786"/>
    </source>
</evidence>
<dbReference type="Proteomes" id="UP001303647">
    <property type="component" value="Unassembled WGS sequence"/>
</dbReference>
<dbReference type="GO" id="GO:0061630">
    <property type="term" value="F:ubiquitin protein ligase activity"/>
    <property type="evidence" value="ECO:0007669"/>
    <property type="project" value="UniProtKB-EC"/>
</dbReference>
<feature type="compositionally biased region" description="Acidic residues" evidence="20">
    <location>
        <begin position="308"/>
        <end position="317"/>
    </location>
</feature>
<dbReference type="CDD" id="cd16527">
    <property type="entry name" value="RING-HC_PEX10"/>
    <property type="match status" value="1"/>
</dbReference>
<feature type="domain" description="RING-type" evidence="21">
    <location>
        <begin position="399"/>
        <end position="437"/>
    </location>
</feature>
<reference evidence="22" key="2">
    <citation type="submission" date="2023-05" db="EMBL/GenBank/DDBJ databases">
        <authorList>
            <consortium name="Lawrence Berkeley National Laboratory"/>
            <person name="Steindorff A."/>
            <person name="Hensen N."/>
            <person name="Bonometti L."/>
            <person name="Westerberg I."/>
            <person name="Brannstrom I.O."/>
            <person name="Guillou S."/>
            <person name="Cros-Aarteil S."/>
            <person name="Calhoun S."/>
            <person name="Haridas S."/>
            <person name="Kuo A."/>
            <person name="Mondo S."/>
            <person name="Pangilinan J."/>
            <person name="Riley R."/>
            <person name="Labutti K."/>
            <person name="Andreopoulos B."/>
            <person name="Lipzen A."/>
            <person name="Chen C."/>
            <person name="Yanf M."/>
            <person name="Daum C."/>
            <person name="Ng V."/>
            <person name="Clum A."/>
            <person name="Ohm R."/>
            <person name="Martin F."/>
            <person name="Silar P."/>
            <person name="Natvig D."/>
            <person name="Lalanne C."/>
            <person name="Gautier V."/>
            <person name="Ament-Velasquez S.L."/>
            <person name="Kruys A."/>
            <person name="Hutchinson M.I."/>
            <person name="Powell A.J."/>
            <person name="Barry K."/>
            <person name="Miller A.N."/>
            <person name="Grigoriev I.V."/>
            <person name="Debuchy R."/>
            <person name="Gladieux P."/>
            <person name="Thoren M.H."/>
            <person name="Johannesson H."/>
        </authorList>
    </citation>
    <scope>NUCLEOTIDE SEQUENCE</scope>
    <source>
        <strain evidence="22">CBS 359.72</strain>
    </source>
</reference>
<evidence type="ECO:0000256" key="13">
    <source>
        <dbReference type="ARBA" id="ARBA00022833"/>
    </source>
</evidence>
<evidence type="ECO:0000256" key="14">
    <source>
        <dbReference type="ARBA" id="ARBA00022927"/>
    </source>
</evidence>